<gene>
    <name evidence="5" type="ORF">EGW08_008064</name>
</gene>
<name>A0A3S1A6U2_ELYCH</name>
<accession>A0A3S1A6U2</accession>
<dbReference type="EMBL" id="RQTK01000215">
    <property type="protein sequence ID" value="RUS84177.1"/>
    <property type="molecule type" value="Genomic_DNA"/>
</dbReference>
<dbReference type="SUPFAM" id="SSF56112">
    <property type="entry name" value="Protein kinase-like (PK-like)"/>
    <property type="match status" value="1"/>
</dbReference>
<evidence type="ECO:0000313" key="5">
    <source>
        <dbReference type="EMBL" id="RUS84177.1"/>
    </source>
</evidence>
<evidence type="ECO:0000256" key="2">
    <source>
        <dbReference type="ARBA" id="ARBA00022679"/>
    </source>
</evidence>
<dbReference type="Gene3D" id="3.20.200.10">
    <property type="entry name" value="MHCK/EF2 kinase"/>
    <property type="match status" value="1"/>
</dbReference>
<dbReference type="Proteomes" id="UP000271974">
    <property type="component" value="Unassembled WGS sequence"/>
</dbReference>
<dbReference type="AlphaFoldDB" id="A0A3S1A6U2"/>
<dbReference type="InterPro" id="IPR004166">
    <property type="entry name" value="a-kinase_dom"/>
</dbReference>
<dbReference type="OrthoDB" id="6161784at2759"/>
<reference evidence="5 6" key="1">
    <citation type="submission" date="2019-01" db="EMBL/GenBank/DDBJ databases">
        <title>A draft genome assembly of the solar-powered sea slug Elysia chlorotica.</title>
        <authorList>
            <person name="Cai H."/>
            <person name="Li Q."/>
            <person name="Fang X."/>
            <person name="Li J."/>
            <person name="Curtis N.E."/>
            <person name="Altenburger A."/>
            <person name="Shibata T."/>
            <person name="Feng M."/>
            <person name="Maeda T."/>
            <person name="Schwartz J.A."/>
            <person name="Shigenobu S."/>
            <person name="Lundholm N."/>
            <person name="Nishiyama T."/>
            <person name="Yang H."/>
            <person name="Hasebe M."/>
            <person name="Li S."/>
            <person name="Pierce S.K."/>
            <person name="Wang J."/>
        </authorList>
    </citation>
    <scope>NUCLEOTIDE SEQUENCE [LARGE SCALE GENOMIC DNA]</scope>
    <source>
        <strain evidence="5">EC2010</strain>
        <tissue evidence="5">Whole organism of an adult</tissue>
    </source>
</reference>
<evidence type="ECO:0000256" key="3">
    <source>
        <dbReference type="ARBA" id="ARBA00022777"/>
    </source>
</evidence>
<dbReference type="STRING" id="188477.A0A3S1A6U2"/>
<dbReference type="Pfam" id="PF02816">
    <property type="entry name" value="Alpha_kinase"/>
    <property type="match status" value="1"/>
</dbReference>
<evidence type="ECO:0000256" key="1">
    <source>
        <dbReference type="ARBA" id="ARBA00022527"/>
    </source>
</evidence>
<protein>
    <recommendedName>
        <fullName evidence="4">Alpha-type protein kinase domain-containing protein</fullName>
    </recommendedName>
</protein>
<dbReference type="GO" id="GO:0004674">
    <property type="term" value="F:protein serine/threonine kinase activity"/>
    <property type="evidence" value="ECO:0007669"/>
    <property type="project" value="UniProtKB-KW"/>
</dbReference>
<feature type="non-terminal residue" evidence="5">
    <location>
        <position position="1"/>
    </location>
</feature>
<evidence type="ECO:0000313" key="6">
    <source>
        <dbReference type="Proteomes" id="UP000271974"/>
    </source>
</evidence>
<keyword evidence="1" id="KW-0723">Serine/threonine-protein kinase</keyword>
<sequence>TMPSLSLGTLKSSPDEKGNCHRLSIDALSSKSHEFVTTYKARIFSFNSDRDPRDRELVHVRFPATQGVCTDAWAECELEKSELARKLATKFNEYVRQMTRIKPDISDLEATRISFLKSQMATLDSISFVHRKRKKGDCLVFQEVLEDVFHFIGSTGDADSANHDLANPLLQTFVHFSFCHTRGQAVICGLKGTISNDQYKLVTPVIHSMGRHFGEKDGGKRAMRKVLDNHRCSALCRHLPTHFN</sequence>
<keyword evidence="2" id="KW-0808">Transferase</keyword>
<feature type="domain" description="Alpha-type protein kinase" evidence="4">
    <location>
        <begin position="1"/>
        <end position="244"/>
    </location>
</feature>
<dbReference type="SMART" id="SM00811">
    <property type="entry name" value="Alpha_kinase"/>
    <property type="match status" value="1"/>
</dbReference>
<proteinExistence type="predicted"/>
<dbReference type="GO" id="GO:0005524">
    <property type="term" value="F:ATP binding"/>
    <property type="evidence" value="ECO:0007669"/>
    <property type="project" value="InterPro"/>
</dbReference>
<keyword evidence="6" id="KW-1185">Reference proteome</keyword>
<feature type="non-terminal residue" evidence="5">
    <location>
        <position position="244"/>
    </location>
</feature>
<keyword evidence="3" id="KW-0418">Kinase</keyword>
<evidence type="ECO:0000259" key="4">
    <source>
        <dbReference type="PROSITE" id="PS51158"/>
    </source>
</evidence>
<comment type="caution">
    <text evidence="5">The sequence shown here is derived from an EMBL/GenBank/DDBJ whole genome shotgun (WGS) entry which is preliminary data.</text>
</comment>
<dbReference type="InterPro" id="IPR011009">
    <property type="entry name" value="Kinase-like_dom_sf"/>
</dbReference>
<organism evidence="5 6">
    <name type="scientific">Elysia chlorotica</name>
    <name type="common">Eastern emerald elysia</name>
    <name type="synonym">Sea slug</name>
    <dbReference type="NCBI Taxonomy" id="188477"/>
    <lineage>
        <taxon>Eukaryota</taxon>
        <taxon>Metazoa</taxon>
        <taxon>Spiralia</taxon>
        <taxon>Lophotrochozoa</taxon>
        <taxon>Mollusca</taxon>
        <taxon>Gastropoda</taxon>
        <taxon>Heterobranchia</taxon>
        <taxon>Euthyneura</taxon>
        <taxon>Panpulmonata</taxon>
        <taxon>Sacoglossa</taxon>
        <taxon>Placobranchoidea</taxon>
        <taxon>Plakobranchidae</taxon>
        <taxon>Elysia</taxon>
    </lineage>
</organism>
<dbReference type="PROSITE" id="PS51158">
    <property type="entry name" value="ALPHA_KINASE"/>
    <property type="match status" value="1"/>
</dbReference>